<sequence length="151" mass="16621">MSPKEIPPVPEPEQDFDAATHHLASWLSRRFQRPISIAVDEALVGDARSPGSPSDGGNIDHSEDQGDEDFLLKDDGCLILTKDYFQILKDSSYIPVLPHQSALEKRGGNPTSSNTSSNTNPYPNCTCPVPGPCKKKNQNNQIFLEKDTKDE</sequence>
<proteinExistence type="predicted"/>
<gene>
    <name evidence="1" type="ORF">MRB53_006741</name>
</gene>
<evidence type="ECO:0000313" key="1">
    <source>
        <dbReference type="EMBL" id="KAJ8644993.1"/>
    </source>
</evidence>
<keyword evidence="2" id="KW-1185">Reference proteome</keyword>
<name>A0ACC2MH82_PERAE</name>
<protein>
    <submittedName>
        <fullName evidence="1">Uncharacterized protein</fullName>
    </submittedName>
</protein>
<evidence type="ECO:0000313" key="2">
    <source>
        <dbReference type="Proteomes" id="UP001234297"/>
    </source>
</evidence>
<organism evidence="1 2">
    <name type="scientific">Persea americana</name>
    <name type="common">Avocado</name>
    <dbReference type="NCBI Taxonomy" id="3435"/>
    <lineage>
        <taxon>Eukaryota</taxon>
        <taxon>Viridiplantae</taxon>
        <taxon>Streptophyta</taxon>
        <taxon>Embryophyta</taxon>
        <taxon>Tracheophyta</taxon>
        <taxon>Spermatophyta</taxon>
        <taxon>Magnoliopsida</taxon>
        <taxon>Magnoliidae</taxon>
        <taxon>Laurales</taxon>
        <taxon>Lauraceae</taxon>
        <taxon>Persea</taxon>
    </lineage>
</organism>
<dbReference type="Proteomes" id="UP001234297">
    <property type="component" value="Chromosome 2"/>
</dbReference>
<reference evidence="1 2" key="1">
    <citation type="journal article" date="2022" name="Hortic Res">
        <title>A haplotype resolved chromosomal level avocado genome allows analysis of novel avocado genes.</title>
        <authorList>
            <person name="Nath O."/>
            <person name="Fletcher S.J."/>
            <person name="Hayward A."/>
            <person name="Shaw L.M."/>
            <person name="Masouleh A.K."/>
            <person name="Furtado A."/>
            <person name="Henry R.J."/>
            <person name="Mitter N."/>
        </authorList>
    </citation>
    <scope>NUCLEOTIDE SEQUENCE [LARGE SCALE GENOMIC DNA]</scope>
    <source>
        <strain evidence="2">cv. Hass</strain>
    </source>
</reference>
<comment type="caution">
    <text evidence="1">The sequence shown here is derived from an EMBL/GenBank/DDBJ whole genome shotgun (WGS) entry which is preliminary data.</text>
</comment>
<dbReference type="EMBL" id="CM056810">
    <property type="protein sequence ID" value="KAJ8644993.1"/>
    <property type="molecule type" value="Genomic_DNA"/>
</dbReference>
<accession>A0ACC2MH82</accession>